<dbReference type="PROSITE" id="PS00174">
    <property type="entry name" value="P_GLUCOSE_ISOMERASE_2"/>
    <property type="match status" value="1"/>
</dbReference>
<comment type="subcellular location">
    <subcellularLocation>
        <location evidence="8">Cytoplasm</location>
    </subcellularLocation>
</comment>
<feature type="active site" evidence="8">
    <location>
        <position position="473"/>
    </location>
</feature>
<dbReference type="GO" id="GO:0004347">
    <property type="term" value="F:glucose-6-phosphate isomerase activity"/>
    <property type="evidence" value="ECO:0007669"/>
    <property type="project" value="UniProtKB-UniRule"/>
</dbReference>
<dbReference type="OrthoDB" id="140919at2"/>
<feature type="active site" description="Proton donor" evidence="8">
    <location>
        <position position="333"/>
    </location>
</feature>
<dbReference type="STRING" id="344882.ABB29_10720"/>
<comment type="function">
    <text evidence="8">Catalyzes the reversible isomerization of glucose-6-phosphate to fructose-6-phosphate.</text>
</comment>
<evidence type="ECO:0000313" key="11">
    <source>
        <dbReference type="Proteomes" id="UP000052052"/>
    </source>
</evidence>
<dbReference type="GO" id="GO:0048029">
    <property type="term" value="F:monosaccharide binding"/>
    <property type="evidence" value="ECO:0007669"/>
    <property type="project" value="TreeGrafter"/>
</dbReference>
<dbReference type="UniPathway" id="UPA00138"/>
<evidence type="ECO:0000256" key="1">
    <source>
        <dbReference type="ARBA" id="ARBA00004926"/>
    </source>
</evidence>
<dbReference type="InterPro" id="IPR046348">
    <property type="entry name" value="SIS_dom_sf"/>
</dbReference>
<keyword evidence="6 8" id="KW-0413">Isomerase</keyword>
<proteinExistence type="inferred from homology"/>
<dbReference type="Gene3D" id="3.40.50.10490">
    <property type="entry name" value="Glucose-6-phosphate isomerase like protein, domain 1"/>
    <property type="match status" value="2"/>
</dbReference>
<dbReference type="GO" id="GO:0097367">
    <property type="term" value="F:carbohydrate derivative binding"/>
    <property type="evidence" value="ECO:0007669"/>
    <property type="project" value="InterPro"/>
</dbReference>
<comment type="catalytic activity">
    <reaction evidence="7 8 9">
        <text>alpha-D-glucose 6-phosphate = beta-D-fructose 6-phosphate</text>
        <dbReference type="Rhea" id="RHEA:11816"/>
        <dbReference type="ChEBI" id="CHEBI:57634"/>
        <dbReference type="ChEBI" id="CHEBI:58225"/>
        <dbReference type="EC" id="5.3.1.9"/>
    </reaction>
</comment>
<keyword evidence="3 8" id="KW-0312">Gluconeogenesis</keyword>
<dbReference type="HAMAP" id="MF_00473">
    <property type="entry name" value="G6P_isomerase"/>
    <property type="match status" value="1"/>
</dbReference>
<dbReference type="EMBL" id="LDJL01000011">
    <property type="protein sequence ID" value="KRG68931.1"/>
    <property type="molecule type" value="Genomic_DNA"/>
</dbReference>
<evidence type="ECO:0000256" key="9">
    <source>
        <dbReference type="RuleBase" id="RU000612"/>
    </source>
</evidence>
<sequence length="505" mass="54581">MISTTVGDALQPHAARLRGVELTQLLQQDPQRSQDWAMRSGPLYFNFARQCLDRQALDALLQLASQRELTQAFRRLFDGEQVNVTEGRAALHTALRGNHSHAALAREAFNTASAVRQQMGALVAGLEQSGITDIVSVGIGGSDLGPRLVADALRDPAGNRLRVHFLSNVDGAAAQRVLAPLDPQRTAAVLISKTFSTQETLLNGRILHDWLGGSERLYAVSANPERAAAAFDIAPQRVLPMWDWVGGRYSLWSAVGFPIALAIGFERFEALLAGASDFDAHVINTPLADNIAVRHALTAVWNRNALGHAAHGVMTYDQRLALLPAYLQQLVMESLGKSVQVDGLPVNVDTVPVWWGGAGTDVQHSFFQALHQGTTVVPLDFVGTVRNDDPYAENHLALMSNLLAQSEALANGQRSDDPHRSYPGSRPSTMILLDALTPQSLGGLIAMYEHSVYAQSVIWGINAFDQFGVELGKQLASGLLPALRGQVQADDAVTRTLLAELQARA</sequence>
<dbReference type="CDD" id="cd05015">
    <property type="entry name" value="SIS_PGI_1"/>
    <property type="match status" value="1"/>
</dbReference>
<dbReference type="PANTHER" id="PTHR11469">
    <property type="entry name" value="GLUCOSE-6-PHOSPHATE ISOMERASE"/>
    <property type="match status" value="1"/>
</dbReference>
<feature type="active site" evidence="8">
    <location>
        <position position="364"/>
    </location>
</feature>
<dbReference type="GO" id="GO:0051156">
    <property type="term" value="P:glucose 6-phosphate metabolic process"/>
    <property type="evidence" value="ECO:0007669"/>
    <property type="project" value="TreeGrafter"/>
</dbReference>
<evidence type="ECO:0000256" key="3">
    <source>
        <dbReference type="ARBA" id="ARBA00022432"/>
    </source>
</evidence>
<name>A0A0R0CUH8_9GAMM</name>
<evidence type="ECO:0000256" key="7">
    <source>
        <dbReference type="ARBA" id="ARBA00029321"/>
    </source>
</evidence>
<dbReference type="GO" id="GO:0006094">
    <property type="term" value="P:gluconeogenesis"/>
    <property type="evidence" value="ECO:0007669"/>
    <property type="project" value="UniProtKB-UniRule"/>
</dbReference>
<dbReference type="PROSITE" id="PS51463">
    <property type="entry name" value="P_GLUCOSE_ISOMERASE_3"/>
    <property type="match status" value="1"/>
</dbReference>
<comment type="pathway">
    <text evidence="1 8 9">Carbohydrate degradation; glycolysis; D-glyceraldehyde 3-phosphate and glycerone phosphate from D-glucose: step 2/4.</text>
</comment>
<evidence type="ECO:0000313" key="10">
    <source>
        <dbReference type="EMBL" id="KRG68931.1"/>
    </source>
</evidence>
<dbReference type="InterPro" id="IPR018189">
    <property type="entry name" value="Phosphoglucose_isomerase_CS"/>
</dbReference>
<dbReference type="InterPro" id="IPR035476">
    <property type="entry name" value="SIS_PGI_1"/>
</dbReference>
<evidence type="ECO:0000256" key="2">
    <source>
        <dbReference type="ARBA" id="ARBA00006604"/>
    </source>
</evidence>
<dbReference type="Gene3D" id="1.10.1390.10">
    <property type="match status" value="1"/>
</dbReference>
<dbReference type="CDD" id="cd05016">
    <property type="entry name" value="SIS_PGI_2"/>
    <property type="match status" value="1"/>
</dbReference>
<dbReference type="InterPro" id="IPR035482">
    <property type="entry name" value="SIS_PGI_2"/>
</dbReference>
<dbReference type="Pfam" id="PF00342">
    <property type="entry name" value="PGI"/>
    <property type="match status" value="1"/>
</dbReference>
<evidence type="ECO:0000256" key="4">
    <source>
        <dbReference type="ARBA" id="ARBA00022490"/>
    </source>
</evidence>
<dbReference type="InterPro" id="IPR023096">
    <property type="entry name" value="G6P_Isomerase_C"/>
</dbReference>
<evidence type="ECO:0000256" key="6">
    <source>
        <dbReference type="ARBA" id="ARBA00023235"/>
    </source>
</evidence>
<evidence type="ECO:0000256" key="8">
    <source>
        <dbReference type="HAMAP-Rule" id="MF_00473"/>
    </source>
</evidence>
<dbReference type="AlphaFoldDB" id="A0A0R0CUH8"/>
<reference evidence="10 11" key="1">
    <citation type="submission" date="2015-05" db="EMBL/GenBank/DDBJ databases">
        <title>Genome sequencing and analysis of members of genus Stenotrophomonas.</title>
        <authorList>
            <person name="Patil P.P."/>
            <person name="Midha S."/>
            <person name="Patil P.B."/>
        </authorList>
    </citation>
    <scope>NUCLEOTIDE SEQUENCE [LARGE SCALE GENOMIC DNA]</scope>
    <source>
        <strain evidence="10 11">DSM 21858</strain>
    </source>
</reference>
<dbReference type="PROSITE" id="PS00765">
    <property type="entry name" value="P_GLUCOSE_ISOMERASE_1"/>
    <property type="match status" value="1"/>
</dbReference>
<dbReference type="SUPFAM" id="SSF53697">
    <property type="entry name" value="SIS domain"/>
    <property type="match status" value="1"/>
</dbReference>
<keyword evidence="4 8" id="KW-0963">Cytoplasm</keyword>
<dbReference type="EC" id="5.3.1.9" evidence="8"/>
<dbReference type="PATRIC" id="fig|344882.3.peg.515"/>
<gene>
    <name evidence="8" type="primary">pgi</name>
    <name evidence="10" type="ORF">ABB29_10720</name>
</gene>
<comment type="similarity">
    <text evidence="2 8 9">Belongs to the GPI family.</text>
</comment>
<organism evidence="10 11">
    <name type="scientific">Pseudoxanthomonas dokdonensis</name>
    <dbReference type="NCBI Taxonomy" id="344882"/>
    <lineage>
        <taxon>Bacteria</taxon>
        <taxon>Pseudomonadati</taxon>
        <taxon>Pseudomonadota</taxon>
        <taxon>Gammaproteobacteria</taxon>
        <taxon>Lysobacterales</taxon>
        <taxon>Lysobacteraceae</taxon>
        <taxon>Pseudoxanthomonas</taxon>
    </lineage>
</organism>
<protein>
    <recommendedName>
        <fullName evidence="8">Glucose-6-phosphate isomerase</fullName>
        <shortName evidence="8">GPI</shortName>
        <ecNumber evidence="8">5.3.1.9</ecNumber>
    </recommendedName>
    <alternativeName>
        <fullName evidence="8">Phosphoglucose isomerase</fullName>
        <shortName evidence="8">PGI</shortName>
    </alternativeName>
    <alternativeName>
        <fullName evidence="8">Phosphohexose isomerase</fullName>
        <shortName evidence="8">PHI</shortName>
    </alternativeName>
</protein>
<dbReference type="InterPro" id="IPR001672">
    <property type="entry name" value="G6P_Isomerase"/>
</dbReference>
<dbReference type="RefSeq" id="WP_057658873.1">
    <property type="nucleotide sequence ID" value="NZ_LDJL01000011.1"/>
</dbReference>
<keyword evidence="11" id="KW-1185">Reference proteome</keyword>
<comment type="pathway">
    <text evidence="8">Carbohydrate biosynthesis; gluconeogenesis.</text>
</comment>
<comment type="caution">
    <text evidence="10">The sequence shown here is derived from an EMBL/GenBank/DDBJ whole genome shotgun (WGS) entry which is preliminary data.</text>
</comment>
<dbReference type="Proteomes" id="UP000052052">
    <property type="component" value="Unassembled WGS sequence"/>
</dbReference>
<dbReference type="GO" id="GO:0005829">
    <property type="term" value="C:cytosol"/>
    <property type="evidence" value="ECO:0007669"/>
    <property type="project" value="TreeGrafter"/>
</dbReference>
<dbReference type="PANTHER" id="PTHR11469:SF1">
    <property type="entry name" value="GLUCOSE-6-PHOSPHATE ISOMERASE"/>
    <property type="match status" value="1"/>
</dbReference>
<dbReference type="UniPathway" id="UPA00109">
    <property type="reaction ID" value="UER00181"/>
</dbReference>
<evidence type="ECO:0000256" key="5">
    <source>
        <dbReference type="ARBA" id="ARBA00023152"/>
    </source>
</evidence>
<dbReference type="PRINTS" id="PR00662">
    <property type="entry name" value="G6PISOMERASE"/>
</dbReference>
<dbReference type="GO" id="GO:0006096">
    <property type="term" value="P:glycolytic process"/>
    <property type="evidence" value="ECO:0007669"/>
    <property type="project" value="UniProtKB-UniRule"/>
</dbReference>
<dbReference type="NCBIfam" id="NF001211">
    <property type="entry name" value="PRK00179.1"/>
    <property type="match status" value="1"/>
</dbReference>
<keyword evidence="5 8" id="KW-0324">Glycolysis</keyword>
<accession>A0A0R0CUH8</accession>